<sequence>MCDVPAQNAEYRLHCKLNGHTGAILDLKVRDDGKFLASAGSSGGGPKIWDLQGLCELDVVTVNSDLRGATTKLQWIKREDDMSKALIYGTQNGFIVCCLLENTGSRVRFHEIWNCQMSAPAEVTGLAFDPATNRLAACHRGGVLQMFTLSARMIETEMISLTISDCVPGVVLFGAMHSNERELLVFGLYCGLVYNMRGTSICSADAARSLGSDAAVDLPSGTLCVSDPQAGVHLYRLAGGELVKSFGVPVKKTQRIHQIALFDSNRAIVSGSDHGTVYVYARRDKGLNKLQVDPNEWVQTVTAADVVGVPTIFAAKSSAISGKNEIFVYRKTLITPDFRVRLMRGLKSLVWLVVLLAALAYGFEKVLGDWSFARQSSVKIPYGNYFNYIEVLKRQRVAHQAEIATFKERQNTPDAVLEPTRDSEKIDPVHHVPFLMPVDEVDELVSRLDGIQVTTDAPACPADIEVERLASLLTGLVVMDDGVHASHQTHSKLFSSRDDFQAAVPDVPTDFLPVSSTEAFSGVEAVLQMQTQALLLRPSAIQAQETNVTLLQEMLQRLRAAHAQLDLQHALDASPNTIGALASAVNTASSVVLEAGRLLSSIKLTGNERPRKSPRNKSHVEGDSNEALAQMVREEATTLDSLIDVVGRLLPPETDEVKHDTEHHFVNPIAKYDVIAQLSILLALICHVVVGISSEPVNLIIAFVNAMIQATMSLCARRGRANAIQEHTLKQLPTSLESALRRFKLDPATTIYATCPACHHTHTPTKNPLTGDASYPETCHNYIYPQRGARQVCGTRILGARQGKLRPIKPFVFTSFIDYIAAMLTDPEVERMCEKACDDAFAAVREAMSQNADASLAEEHVNNVFEAAFLCSFAGPVPGKLFIQRDGRLRLAFQVMLDFFNPNGTRKRGNHNSIGLLAVVNLNLSEDIRYRPENMWLSIILGPSEPGHDQIDNYFRPLIDKFVIGWERGYRFSRTALHAAGRSVDLALVMNVNDLPATRKAQGMAAHNSHQYCSICECFGVKTMHNTEFHKWTRRDITTLRAQAYAWRDATTQVTRDAIFAEYGVRWSEFWRLPYWDPTCMAVVDSMHCILEGLVHYHCRRVLRIDTKLAKRKETMGAAFEYEWLEYNSANCHPSCLLKTETRELPMIRTIQQKLIQPLLTDEADADNEQQDDDQDVEMIDAPDPRFVPAVTEEEMHQQLMKVNLQPLRWVVYSLGLDTDASRIASKKVCCDQLLAWVSTCLASFQNSH</sequence>
<dbReference type="Proteomes" id="UP001295794">
    <property type="component" value="Unassembled WGS sequence"/>
</dbReference>
<evidence type="ECO:0000313" key="2">
    <source>
        <dbReference type="Proteomes" id="UP001295794"/>
    </source>
</evidence>
<dbReference type="Pfam" id="PF02992">
    <property type="entry name" value="Transposase_21"/>
    <property type="match status" value="1"/>
</dbReference>
<proteinExistence type="predicted"/>
<comment type="caution">
    <text evidence="1">The sequence shown here is derived from an EMBL/GenBank/DDBJ whole genome shotgun (WGS) entry which is preliminary data.</text>
</comment>
<dbReference type="Pfam" id="PF00400">
    <property type="entry name" value="WD40"/>
    <property type="match status" value="1"/>
</dbReference>
<gene>
    <name evidence="1" type="ORF">MYCIT1_LOCUS8485</name>
</gene>
<reference evidence="1" key="1">
    <citation type="submission" date="2023-11" db="EMBL/GenBank/DDBJ databases">
        <authorList>
            <person name="De Vega J J."/>
            <person name="De Vega J J."/>
        </authorList>
    </citation>
    <scope>NUCLEOTIDE SEQUENCE</scope>
</reference>
<dbReference type="AlphaFoldDB" id="A0AAD2H0T6"/>
<dbReference type="InterPro" id="IPR036322">
    <property type="entry name" value="WD40_repeat_dom_sf"/>
</dbReference>
<accession>A0AAD2H0T6</accession>
<dbReference type="SUPFAM" id="SSF50978">
    <property type="entry name" value="WD40 repeat-like"/>
    <property type="match status" value="1"/>
</dbReference>
<evidence type="ECO:0000313" key="1">
    <source>
        <dbReference type="EMBL" id="CAK5266610.1"/>
    </source>
</evidence>
<dbReference type="InterPro" id="IPR015943">
    <property type="entry name" value="WD40/YVTN_repeat-like_dom_sf"/>
</dbReference>
<keyword evidence="2" id="KW-1185">Reference proteome</keyword>
<protein>
    <recommendedName>
        <fullName evidence="3">WD40 repeat-like protein</fullName>
    </recommendedName>
</protein>
<dbReference type="EMBL" id="CAVNYO010000110">
    <property type="protein sequence ID" value="CAK5266610.1"/>
    <property type="molecule type" value="Genomic_DNA"/>
</dbReference>
<dbReference type="SMART" id="SM00320">
    <property type="entry name" value="WD40"/>
    <property type="match status" value="3"/>
</dbReference>
<dbReference type="InterPro" id="IPR004242">
    <property type="entry name" value="Transposase_21"/>
</dbReference>
<organism evidence="1 2">
    <name type="scientific">Mycena citricolor</name>
    <dbReference type="NCBI Taxonomy" id="2018698"/>
    <lineage>
        <taxon>Eukaryota</taxon>
        <taxon>Fungi</taxon>
        <taxon>Dikarya</taxon>
        <taxon>Basidiomycota</taxon>
        <taxon>Agaricomycotina</taxon>
        <taxon>Agaricomycetes</taxon>
        <taxon>Agaricomycetidae</taxon>
        <taxon>Agaricales</taxon>
        <taxon>Marasmiineae</taxon>
        <taxon>Mycenaceae</taxon>
        <taxon>Mycena</taxon>
    </lineage>
</organism>
<name>A0AAD2H0T6_9AGAR</name>
<dbReference type="InterPro" id="IPR001680">
    <property type="entry name" value="WD40_rpt"/>
</dbReference>
<dbReference type="Gene3D" id="2.130.10.10">
    <property type="entry name" value="YVTN repeat-like/Quinoprotein amine dehydrogenase"/>
    <property type="match status" value="1"/>
</dbReference>
<evidence type="ECO:0008006" key="3">
    <source>
        <dbReference type="Google" id="ProtNLM"/>
    </source>
</evidence>